<dbReference type="STRING" id="2325.TKV_c20050"/>
<gene>
    <name evidence="3" type="primary">fchA2</name>
    <name evidence="3" type="ORF">TKV_c20050</name>
</gene>
<keyword evidence="3" id="KW-0378">Hydrolase</keyword>
<dbReference type="Proteomes" id="UP000029669">
    <property type="component" value="Chromosome"/>
</dbReference>
<proteinExistence type="predicted"/>
<evidence type="ECO:0000256" key="1">
    <source>
        <dbReference type="SAM" id="Phobius"/>
    </source>
</evidence>
<keyword evidence="4" id="KW-1185">Reference proteome</keyword>
<feature type="transmembrane region" description="Helical" evidence="1">
    <location>
        <begin position="20"/>
        <end position="42"/>
    </location>
</feature>
<dbReference type="Gene3D" id="1.20.120.680">
    <property type="entry name" value="Formiminotetrahydrofolate cyclodeaminase monomer, up-and-down helical bundle"/>
    <property type="match status" value="1"/>
</dbReference>
<evidence type="ECO:0000313" key="3">
    <source>
        <dbReference type="EMBL" id="AIS53149.1"/>
    </source>
</evidence>
<dbReference type="eggNOG" id="COG3404">
    <property type="taxonomic scope" value="Bacteria"/>
</dbReference>
<dbReference type="InterPro" id="IPR036178">
    <property type="entry name" value="Formintransfe-cycloase-like_sf"/>
</dbReference>
<dbReference type="Pfam" id="PF04961">
    <property type="entry name" value="FTCD_C"/>
    <property type="match status" value="1"/>
</dbReference>
<keyword evidence="1" id="KW-0472">Membrane</keyword>
<dbReference type="OrthoDB" id="7959174at2"/>
<reference evidence="4" key="1">
    <citation type="journal article" date="2015" name="Genome Announc.">
        <title>Whole-Genome Sequences of 80 Environmental and Clinical Isolates of Burkholderia pseudomallei.</title>
        <authorList>
            <person name="Johnson S.L."/>
            <person name="Baker A.L."/>
            <person name="Chain P.S."/>
            <person name="Currie B.J."/>
            <person name="Daligault H.E."/>
            <person name="Davenport K.W."/>
            <person name="Davis C.B."/>
            <person name="Inglis T.J."/>
            <person name="Kaestli M."/>
            <person name="Koren S."/>
            <person name="Mayo M."/>
            <person name="Merritt A.J."/>
            <person name="Price E.P."/>
            <person name="Sarovich D.S."/>
            <person name="Warner J."/>
            <person name="Rosovitz M.J."/>
        </authorList>
    </citation>
    <scope>NUCLEOTIDE SEQUENCE [LARGE SCALE GENOMIC DNA]</scope>
    <source>
        <strain evidence="4">DSM 2030</strain>
    </source>
</reference>
<organism evidence="3 4">
    <name type="scientific">Thermoanaerobacter kivui</name>
    <name type="common">Acetogenium kivui</name>
    <dbReference type="NCBI Taxonomy" id="2325"/>
    <lineage>
        <taxon>Bacteria</taxon>
        <taxon>Bacillati</taxon>
        <taxon>Bacillota</taxon>
        <taxon>Clostridia</taxon>
        <taxon>Thermoanaerobacterales</taxon>
        <taxon>Thermoanaerobacteraceae</taxon>
        <taxon>Thermoanaerobacter</taxon>
    </lineage>
</organism>
<dbReference type="KEGG" id="tki:TKV_c20050"/>
<name>A0A097ATM5_THEKI</name>
<sequence length="208" mass="23307">MLVDDKVKEYLAKVKSGSPLPGCGSVSALVAGLGMALSIMVYNLTMSKDFYNEYDISIKEEMGKWLKISNELFEEYVKLIDEDVQAYMNVLKAMKIAKEDERQGKLRQEAIKKAYIDAINVPMKIARLCDQGFLPILIITKYGNPNARADAVVGAILLYAALQSAVIIVKANLSYIEDKEIIENTLKECNILIEKCKSVKDEILNLEF</sequence>
<feature type="domain" description="Cyclodeaminase/cyclohydrolase" evidence="2">
    <location>
        <begin position="7"/>
        <end position="190"/>
    </location>
</feature>
<dbReference type="InterPro" id="IPR007044">
    <property type="entry name" value="Cyclodeamin/CycHdrlase"/>
</dbReference>
<dbReference type="HOGENOM" id="CLU_088419_1_0_9"/>
<evidence type="ECO:0000313" key="4">
    <source>
        <dbReference type="Proteomes" id="UP000029669"/>
    </source>
</evidence>
<dbReference type="RefSeq" id="WP_049685781.1">
    <property type="nucleotide sequence ID" value="NZ_CP009170.1"/>
</dbReference>
<accession>A0A097ATM5</accession>
<dbReference type="AlphaFoldDB" id="A0A097ATM5"/>
<dbReference type="GO" id="GO:0016787">
    <property type="term" value="F:hydrolase activity"/>
    <property type="evidence" value="ECO:0007669"/>
    <property type="project" value="UniProtKB-KW"/>
</dbReference>
<protein>
    <submittedName>
        <fullName evidence="3">Methenyl tetrahydrofolate cyclohydrolase</fullName>
    </submittedName>
</protein>
<dbReference type="EMBL" id="CP009170">
    <property type="protein sequence ID" value="AIS53149.1"/>
    <property type="molecule type" value="Genomic_DNA"/>
</dbReference>
<keyword evidence="1" id="KW-0812">Transmembrane</keyword>
<evidence type="ECO:0000259" key="2">
    <source>
        <dbReference type="Pfam" id="PF04961"/>
    </source>
</evidence>
<keyword evidence="1" id="KW-1133">Transmembrane helix</keyword>
<dbReference type="SUPFAM" id="SSF101262">
    <property type="entry name" value="Methenyltetrahydrofolate cyclohydrolase-like"/>
    <property type="match status" value="1"/>
</dbReference>